<evidence type="ECO:0000313" key="3">
    <source>
        <dbReference type="Proteomes" id="UP001501699"/>
    </source>
</evidence>
<feature type="domain" description="HTH cro/C1-type" evidence="1">
    <location>
        <begin position="18"/>
        <end position="73"/>
    </location>
</feature>
<dbReference type="Proteomes" id="UP001501699">
    <property type="component" value="Unassembled WGS sequence"/>
</dbReference>
<comment type="caution">
    <text evidence="2">The sequence shown here is derived from an EMBL/GenBank/DDBJ whole genome shotgun (WGS) entry which is preliminary data.</text>
</comment>
<sequence>MCKGLKMKKTEKDWFQRLIELIESDGRTMIQISKAAGCGQNYVQQMIKGGKRPSVDKLMAILNTLGNASAIYVITGFNISDEDLKLIALISSGDKKKIEALSILLTEQNL</sequence>
<gene>
    <name evidence="2" type="ORF">GCM10023262_08290</name>
</gene>
<dbReference type="Gene3D" id="1.10.260.40">
    <property type="entry name" value="lambda repressor-like DNA-binding domains"/>
    <property type="match status" value="1"/>
</dbReference>
<evidence type="ECO:0000259" key="1">
    <source>
        <dbReference type="PROSITE" id="PS50943"/>
    </source>
</evidence>
<dbReference type="InterPro" id="IPR010982">
    <property type="entry name" value="Lambda_DNA-bd_dom_sf"/>
</dbReference>
<protein>
    <recommendedName>
        <fullName evidence="1">HTH cro/C1-type domain-containing protein</fullName>
    </recommendedName>
</protein>
<dbReference type="InterPro" id="IPR001387">
    <property type="entry name" value="Cro/C1-type_HTH"/>
</dbReference>
<dbReference type="SMART" id="SM00530">
    <property type="entry name" value="HTH_XRE"/>
    <property type="match status" value="1"/>
</dbReference>
<dbReference type="SUPFAM" id="SSF47413">
    <property type="entry name" value="lambda repressor-like DNA-binding domains"/>
    <property type="match status" value="1"/>
</dbReference>
<evidence type="ECO:0000313" key="2">
    <source>
        <dbReference type="EMBL" id="GAA4662622.1"/>
    </source>
</evidence>
<reference evidence="3" key="1">
    <citation type="journal article" date="2019" name="Int. J. Syst. Evol. Microbiol.">
        <title>The Global Catalogue of Microorganisms (GCM) 10K type strain sequencing project: providing services to taxonomists for standard genome sequencing and annotation.</title>
        <authorList>
            <consortium name="The Broad Institute Genomics Platform"/>
            <consortium name="The Broad Institute Genome Sequencing Center for Infectious Disease"/>
            <person name="Wu L."/>
            <person name="Ma J."/>
        </authorList>
    </citation>
    <scope>NUCLEOTIDE SEQUENCE [LARGE SCALE GENOMIC DNA]</scope>
    <source>
        <strain evidence="3">JCM 17714</strain>
    </source>
</reference>
<name>A0ABP8VG20_9HYPH</name>
<dbReference type="EMBL" id="BAABJA010000004">
    <property type="protein sequence ID" value="GAA4662622.1"/>
    <property type="molecule type" value="Genomic_DNA"/>
</dbReference>
<dbReference type="Pfam" id="PF01381">
    <property type="entry name" value="HTH_3"/>
    <property type="match status" value="1"/>
</dbReference>
<accession>A0ABP8VG20</accession>
<keyword evidence="3" id="KW-1185">Reference proteome</keyword>
<organism evidence="2 3">
    <name type="scientific">Bartonella pachyuromydis</name>
    <dbReference type="NCBI Taxonomy" id="931097"/>
    <lineage>
        <taxon>Bacteria</taxon>
        <taxon>Pseudomonadati</taxon>
        <taxon>Pseudomonadota</taxon>
        <taxon>Alphaproteobacteria</taxon>
        <taxon>Hyphomicrobiales</taxon>
        <taxon>Bartonellaceae</taxon>
        <taxon>Bartonella</taxon>
    </lineage>
</organism>
<proteinExistence type="predicted"/>
<dbReference type="PROSITE" id="PS50943">
    <property type="entry name" value="HTH_CROC1"/>
    <property type="match status" value="1"/>
</dbReference>